<dbReference type="InterPro" id="IPR006311">
    <property type="entry name" value="TAT_signal"/>
</dbReference>
<dbReference type="Pfam" id="PF06441">
    <property type="entry name" value="EHN"/>
    <property type="match status" value="1"/>
</dbReference>
<dbReference type="InterPro" id="IPR010497">
    <property type="entry name" value="Epoxide_hydro_N"/>
</dbReference>
<evidence type="ECO:0000256" key="4">
    <source>
        <dbReference type="PIRSR" id="PIRSR001112-1"/>
    </source>
</evidence>
<dbReference type="Gene3D" id="3.40.50.1820">
    <property type="entry name" value="alpha/beta hydrolase"/>
    <property type="match status" value="1"/>
</dbReference>
<protein>
    <submittedName>
        <fullName evidence="6">Pimeloyl-ACP methyl ester carboxylesterase</fullName>
    </submittedName>
</protein>
<dbReference type="EMBL" id="JACHBR010000003">
    <property type="protein sequence ID" value="MBB5631643.1"/>
    <property type="molecule type" value="Genomic_DNA"/>
</dbReference>
<dbReference type="PIRSF" id="PIRSF001112">
    <property type="entry name" value="Epoxide_hydrolase"/>
    <property type="match status" value="1"/>
</dbReference>
<feature type="active site" description="Proton acceptor" evidence="4">
    <location>
        <position position="410"/>
    </location>
</feature>
<dbReference type="PANTHER" id="PTHR21661">
    <property type="entry name" value="EPOXIDE HYDROLASE 1-RELATED"/>
    <property type="match status" value="1"/>
</dbReference>
<evidence type="ECO:0000313" key="7">
    <source>
        <dbReference type="Proteomes" id="UP000588112"/>
    </source>
</evidence>
<keyword evidence="2" id="KW-0058">Aromatic hydrocarbons catabolism</keyword>
<organism evidence="6 7">
    <name type="scientific">Sphaerisporangium krabiense</name>
    <dbReference type="NCBI Taxonomy" id="763782"/>
    <lineage>
        <taxon>Bacteria</taxon>
        <taxon>Bacillati</taxon>
        <taxon>Actinomycetota</taxon>
        <taxon>Actinomycetes</taxon>
        <taxon>Streptosporangiales</taxon>
        <taxon>Streptosporangiaceae</taxon>
        <taxon>Sphaerisporangium</taxon>
    </lineage>
</organism>
<feature type="domain" description="Epoxide hydrolase N-terminal" evidence="5">
    <location>
        <begin position="58"/>
        <end position="163"/>
    </location>
</feature>
<accession>A0A7W9DUF0</accession>
<dbReference type="PANTHER" id="PTHR21661:SF35">
    <property type="entry name" value="EPOXIDE HYDROLASE"/>
    <property type="match status" value="1"/>
</dbReference>
<evidence type="ECO:0000256" key="1">
    <source>
        <dbReference type="ARBA" id="ARBA00010088"/>
    </source>
</evidence>
<proteinExistence type="inferred from homology"/>
<keyword evidence="3" id="KW-0378">Hydrolase</keyword>
<dbReference type="RefSeq" id="WP_184618099.1">
    <property type="nucleotide sequence ID" value="NZ_BOOS01000009.1"/>
</dbReference>
<dbReference type="InterPro" id="IPR016292">
    <property type="entry name" value="Epoxide_hydrolase"/>
</dbReference>
<sequence length="432" mass="48391">MSKEEHATSRRGVLKGLVATTVAAAPPVWAVSQASSALAESATVTAGGLDLPPATEAITPLRLHVPASVLTDLRNRLANIRWPGEELVTDWSQGTPLRRLQKLTEYWRTRYDWRRLENRLNAVGQYRTLIDGVAVHFLHARSPHRDATPIILSHGWPGSVVDFLDIIGPLTDPTRYGGRPEDAFHVVVPSLPGFGFSGKPEVTGWNSARIAKAWIVLMRRLGYQRYISQGGDWGGCVATFMGKLRPRELAAVHLNFPMLMNAPLVGEPTPEEQEALAQIAEHGANGAAFSQAMRTEPQTWSYGLTDSPTGLAGWIYEKLALWSDSGRNPEGIWSYDQILDTIMMYWVPDNVASAARLYWDGLATDYVTQELDLPVGVSVFPKELYRPPRIWGERVYHDLRYWNKPERGGHFAAFEQPELFTEELRRFARVVR</sequence>
<evidence type="ECO:0000256" key="3">
    <source>
        <dbReference type="ARBA" id="ARBA00022801"/>
    </source>
</evidence>
<dbReference type="Proteomes" id="UP000588112">
    <property type="component" value="Unassembled WGS sequence"/>
</dbReference>
<reference evidence="6 7" key="1">
    <citation type="submission" date="2020-08" db="EMBL/GenBank/DDBJ databases">
        <title>Sequencing the genomes of 1000 actinobacteria strains.</title>
        <authorList>
            <person name="Klenk H.-P."/>
        </authorList>
    </citation>
    <scope>NUCLEOTIDE SEQUENCE [LARGE SCALE GENOMIC DNA]</scope>
    <source>
        <strain evidence="6 7">DSM 45790</strain>
    </source>
</reference>
<evidence type="ECO:0000259" key="5">
    <source>
        <dbReference type="Pfam" id="PF06441"/>
    </source>
</evidence>
<dbReference type="PRINTS" id="PR00412">
    <property type="entry name" value="EPOXHYDRLASE"/>
</dbReference>
<dbReference type="SUPFAM" id="SSF53474">
    <property type="entry name" value="alpha/beta-Hydrolases"/>
    <property type="match status" value="1"/>
</dbReference>
<keyword evidence="7" id="KW-1185">Reference proteome</keyword>
<evidence type="ECO:0000256" key="2">
    <source>
        <dbReference type="ARBA" id="ARBA00022797"/>
    </source>
</evidence>
<comment type="caution">
    <text evidence="6">The sequence shown here is derived from an EMBL/GenBank/DDBJ whole genome shotgun (WGS) entry which is preliminary data.</text>
</comment>
<dbReference type="InterPro" id="IPR000639">
    <property type="entry name" value="Epox_hydrolase-like"/>
</dbReference>
<dbReference type="InterPro" id="IPR029058">
    <property type="entry name" value="AB_hydrolase_fold"/>
</dbReference>
<feature type="active site" description="Nucleophile" evidence="4">
    <location>
        <position position="232"/>
    </location>
</feature>
<comment type="similarity">
    <text evidence="1">Belongs to the peptidase S33 family.</text>
</comment>
<feature type="active site" description="Proton donor" evidence="4">
    <location>
        <position position="358"/>
    </location>
</feature>
<gene>
    <name evidence="6" type="ORF">BJ981_007429</name>
</gene>
<name>A0A7W9DUF0_9ACTN</name>
<dbReference type="GO" id="GO:0097176">
    <property type="term" value="P:epoxide metabolic process"/>
    <property type="evidence" value="ECO:0007669"/>
    <property type="project" value="TreeGrafter"/>
</dbReference>
<dbReference type="PROSITE" id="PS51318">
    <property type="entry name" value="TAT"/>
    <property type="match status" value="1"/>
</dbReference>
<dbReference type="AlphaFoldDB" id="A0A7W9DUF0"/>
<evidence type="ECO:0000313" key="6">
    <source>
        <dbReference type="EMBL" id="MBB5631643.1"/>
    </source>
</evidence>
<dbReference type="GO" id="GO:0004301">
    <property type="term" value="F:epoxide hydrolase activity"/>
    <property type="evidence" value="ECO:0007669"/>
    <property type="project" value="TreeGrafter"/>
</dbReference>